<organism evidence="1 2">
    <name type="scientific">Actinomadura parmotrematis</name>
    <dbReference type="NCBI Taxonomy" id="2864039"/>
    <lineage>
        <taxon>Bacteria</taxon>
        <taxon>Bacillati</taxon>
        <taxon>Actinomycetota</taxon>
        <taxon>Actinomycetes</taxon>
        <taxon>Streptosporangiales</taxon>
        <taxon>Thermomonosporaceae</taxon>
        <taxon>Actinomadura</taxon>
    </lineage>
</organism>
<reference evidence="1 2" key="1">
    <citation type="submission" date="2021-07" db="EMBL/GenBank/DDBJ databases">
        <title>Actinomadura sp. PM05-2 isolated from lichen.</title>
        <authorList>
            <person name="Somphong A."/>
            <person name="Phongsopitanun W."/>
            <person name="Tanasupawat S."/>
            <person name="Peongsungnone V."/>
        </authorList>
    </citation>
    <scope>NUCLEOTIDE SEQUENCE [LARGE SCALE GENOMIC DNA]</scope>
    <source>
        <strain evidence="1 2">PM05-2</strain>
    </source>
</reference>
<gene>
    <name evidence="1" type="ORF">K1Y72_17600</name>
</gene>
<proteinExistence type="predicted"/>
<dbReference type="SUPFAM" id="SSF52540">
    <property type="entry name" value="P-loop containing nucleoside triphosphate hydrolases"/>
    <property type="match status" value="1"/>
</dbReference>
<dbReference type="Gene3D" id="3.40.50.300">
    <property type="entry name" value="P-loop containing nucleotide triphosphate hydrolases"/>
    <property type="match status" value="1"/>
</dbReference>
<sequence>MRRGELTRALDLLRDSLDAVDLVLDIPGVEAAREARLELHNQLDDYVLPRVQAAGTPLLVVLGGSTGAGKSTLVNTLVGSRVSATGVLRPTTSSPILVCHPDHTDWFMEGPMLPGMGRVRGPAPDAIAGDQLVVIASDTLPPGLALLDSPDFDSVFEDHYEFATKLMAAADLWLCVTTAARYADAQVWQMLERARDNGATIGVVLSRVPQGAGAEVVEHFNAMLGEHEVGDTRRFTIPETRIEDSRLPEESIEDIRAWLLGVAGDVEDREIVVEDTLAAVLDSFRTRVPEIAAQVEAQVEQRAELGRLVESSYGTALAELDEATRNGSLLRGEVLARWQDFAGTGDLMRALHVRRSRSPFARKSSRRRTAPSRVRALKAALRAGLESLILSSAEHAAEQVLASWRAHPVGDQVMAKVPAAALGTASPELSRRVTRAVSSWQDHVQELVRTEGVTKRSVAKLVSFDPEALALVLMIGLLGYGTSEVSVESGNSAVPQRLLRALFGAESLRGMGAKARADLRSRIGMLFDEEAIRFGQALDSAGIPDETVPVRLRQAAHHLEVAR</sequence>
<comment type="caution">
    <text evidence="1">The sequence shown here is derived from an EMBL/GenBank/DDBJ whole genome shotgun (WGS) entry which is preliminary data.</text>
</comment>
<dbReference type="EMBL" id="JAIBOA010000010">
    <property type="protein sequence ID" value="MBW8484203.1"/>
    <property type="molecule type" value="Genomic_DNA"/>
</dbReference>
<dbReference type="InterPro" id="IPR005662">
    <property type="entry name" value="GTPase_Era-like"/>
</dbReference>
<accession>A0ABS7FUX7</accession>
<name>A0ABS7FUX7_9ACTN</name>
<dbReference type="PANTHER" id="PTHR42698:SF1">
    <property type="entry name" value="GTPASE ERA, MITOCHONDRIAL"/>
    <property type="match status" value="1"/>
</dbReference>
<dbReference type="PANTHER" id="PTHR42698">
    <property type="entry name" value="GTPASE ERA"/>
    <property type="match status" value="1"/>
</dbReference>
<evidence type="ECO:0000313" key="1">
    <source>
        <dbReference type="EMBL" id="MBW8484203.1"/>
    </source>
</evidence>
<dbReference type="Proteomes" id="UP000774570">
    <property type="component" value="Unassembled WGS sequence"/>
</dbReference>
<keyword evidence="2" id="KW-1185">Reference proteome</keyword>
<dbReference type="InterPro" id="IPR027417">
    <property type="entry name" value="P-loop_NTPase"/>
</dbReference>
<protein>
    <submittedName>
        <fullName evidence="1">AAA family ATPase</fullName>
    </submittedName>
</protein>
<evidence type="ECO:0000313" key="2">
    <source>
        <dbReference type="Proteomes" id="UP000774570"/>
    </source>
</evidence>